<evidence type="ECO:0000256" key="1">
    <source>
        <dbReference type="SAM" id="Phobius"/>
    </source>
</evidence>
<keyword evidence="1" id="KW-1133">Transmembrane helix</keyword>
<name>A0ABQ9YCM5_9EUKA</name>
<organism evidence="2 3">
    <name type="scientific">Blattamonas nauphoetae</name>
    <dbReference type="NCBI Taxonomy" id="2049346"/>
    <lineage>
        <taxon>Eukaryota</taxon>
        <taxon>Metamonada</taxon>
        <taxon>Preaxostyla</taxon>
        <taxon>Oxymonadida</taxon>
        <taxon>Blattamonas</taxon>
    </lineage>
</organism>
<evidence type="ECO:0000313" key="2">
    <source>
        <dbReference type="EMBL" id="KAK2961510.1"/>
    </source>
</evidence>
<keyword evidence="3" id="KW-1185">Reference proteome</keyword>
<feature type="transmembrane region" description="Helical" evidence="1">
    <location>
        <begin position="114"/>
        <end position="137"/>
    </location>
</feature>
<dbReference type="EMBL" id="JARBJD010000016">
    <property type="protein sequence ID" value="KAK2961510.1"/>
    <property type="molecule type" value="Genomic_DNA"/>
</dbReference>
<protein>
    <submittedName>
        <fullName evidence="2">Uncharacterized protein</fullName>
    </submittedName>
</protein>
<keyword evidence="1" id="KW-0472">Membrane</keyword>
<dbReference type="Proteomes" id="UP001281761">
    <property type="component" value="Unassembled WGS sequence"/>
</dbReference>
<keyword evidence="1" id="KW-0812">Transmembrane</keyword>
<gene>
    <name evidence="2" type="ORF">BLNAU_3632</name>
</gene>
<sequence length="183" mass="21075">MSRQNYLTHPGDITPDTSNLLKATMIIQLILQLLSIIFSFTHHSKDAWTNSVYLAILDLPLLSQLPRISKRLTSFLILSKFVLDVAMPASFFLVTFQQMLGFYTVHDLLFLPTVLRYMTIILFVISITLTVFIWLYLKEHEESDITPDSSLYVQTDTLRKENPAVFAVDPDLFSRLANEHHLN</sequence>
<evidence type="ECO:0000313" key="3">
    <source>
        <dbReference type="Proteomes" id="UP001281761"/>
    </source>
</evidence>
<comment type="caution">
    <text evidence="2">The sequence shown here is derived from an EMBL/GenBank/DDBJ whole genome shotgun (WGS) entry which is preliminary data.</text>
</comment>
<proteinExistence type="predicted"/>
<feature type="transmembrane region" description="Helical" evidence="1">
    <location>
        <begin position="75"/>
        <end position="94"/>
    </location>
</feature>
<accession>A0ABQ9YCM5</accession>
<feature type="transmembrane region" description="Helical" evidence="1">
    <location>
        <begin position="20"/>
        <end position="41"/>
    </location>
</feature>
<reference evidence="2 3" key="1">
    <citation type="journal article" date="2022" name="bioRxiv">
        <title>Genomics of Preaxostyla Flagellates Illuminates Evolutionary Transitions and the Path Towards Mitochondrial Loss.</title>
        <authorList>
            <person name="Novak L.V.F."/>
            <person name="Treitli S.C."/>
            <person name="Pyrih J."/>
            <person name="Halakuc P."/>
            <person name="Pipaliya S.V."/>
            <person name="Vacek V."/>
            <person name="Brzon O."/>
            <person name="Soukal P."/>
            <person name="Eme L."/>
            <person name="Dacks J.B."/>
            <person name="Karnkowska A."/>
            <person name="Elias M."/>
            <person name="Hampl V."/>
        </authorList>
    </citation>
    <scope>NUCLEOTIDE SEQUENCE [LARGE SCALE GENOMIC DNA]</scope>
    <source>
        <strain evidence="2">NAU3</strain>
        <tissue evidence="2">Gut</tissue>
    </source>
</reference>